<proteinExistence type="predicted"/>
<evidence type="ECO:0000256" key="1">
    <source>
        <dbReference type="SAM" id="MobiDB-lite"/>
    </source>
</evidence>
<keyword evidence="2" id="KW-1185">Reference proteome</keyword>
<evidence type="ECO:0000313" key="2">
    <source>
        <dbReference type="Proteomes" id="UP001652625"/>
    </source>
</evidence>
<accession>A0ABM4D7T1</accession>
<protein>
    <submittedName>
        <fullName evidence="3">Uncharacterized protein LOC124818539</fullName>
    </submittedName>
</protein>
<dbReference type="RefSeq" id="XP_065670376.1">
    <property type="nucleotide sequence ID" value="XM_065814304.1"/>
</dbReference>
<feature type="compositionally biased region" description="Basic and acidic residues" evidence="1">
    <location>
        <begin position="51"/>
        <end position="63"/>
    </location>
</feature>
<evidence type="ECO:0000313" key="3">
    <source>
        <dbReference type="RefSeq" id="XP_065670376.1"/>
    </source>
</evidence>
<name>A0ABM4D7T1_HYDVU</name>
<reference evidence="3" key="1">
    <citation type="submission" date="2025-08" db="UniProtKB">
        <authorList>
            <consortium name="RefSeq"/>
        </authorList>
    </citation>
    <scope>IDENTIFICATION</scope>
</reference>
<dbReference type="Proteomes" id="UP001652625">
    <property type="component" value="Chromosome 12"/>
</dbReference>
<sequence>MNRLSIAPKSPKLKLPRIEIIECKVKTKNEKKLDLEMFQQAKDAKMILDKLLKEDNNSNHEESSSNSTDNGRRRANSLDIEDNVVHISNKIGIAELAKKRGSVPNIGRIKNKIFRKSASKTLV</sequence>
<feature type="region of interest" description="Disordered" evidence="1">
    <location>
        <begin position="51"/>
        <end position="78"/>
    </location>
</feature>
<organism evidence="2 3">
    <name type="scientific">Hydra vulgaris</name>
    <name type="common">Hydra</name>
    <name type="synonym">Hydra attenuata</name>
    <dbReference type="NCBI Taxonomy" id="6087"/>
    <lineage>
        <taxon>Eukaryota</taxon>
        <taxon>Metazoa</taxon>
        <taxon>Cnidaria</taxon>
        <taxon>Hydrozoa</taxon>
        <taxon>Hydroidolina</taxon>
        <taxon>Anthoathecata</taxon>
        <taxon>Aplanulata</taxon>
        <taxon>Hydridae</taxon>
        <taxon>Hydra</taxon>
    </lineage>
</organism>
<gene>
    <name evidence="3" type="primary">LOC124818539</name>
</gene>
<dbReference type="GeneID" id="124818539"/>